<protein>
    <submittedName>
        <fullName evidence="1">Uncharacterized protein</fullName>
    </submittedName>
</protein>
<sequence>MERGFKVETYWTWQKQTISFFESKCKLCHTKNQHTVHVKQNSYLKLNL</sequence>
<dbReference type="EMBL" id="GBRH01228062">
    <property type="protein sequence ID" value="JAD69833.1"/>
    <property type="molecule type" value="Transcribed_RNA"/>
</dbReference>
<organism evidence="1">
    <name type="scientific">Arundo donax</name>
    <name type="common">Giant reed</name>
    <name type="synonym">Donax arundinaceus</name>
    <dbReference type="NCBI Taxonomy" id="35708"/>
    <lineage>
        <taxon>Eukaryota</taxon>
        <taxon>Viridiplantae</taxon>
        <taxon>Streptophyta</taxon>
        <taxon>Embryophyta</taxon>
        <taxon>Tracheophyta</taxon>
        <taxon>Spermatophyta</taxon>
        <taxon>Magnoliopsida</taxon>
        <taxon>Liliopsida</taxon>
        <taxon>Poales</taxon>
        <taxon>Poaceae</taxon>
        <taxon>PACMAD clade</taxon>
        <taxon>Arundinoideae</taxon>
        <taxon>Arundineae</taxon>
        <taxon>Arundo</taxon>
    </lineage>
</organism>
<name>A0A0A9C5T9_ARUDO</name>
<evidence type="ECO:0000313" key="1">
    <source>
        <dbReference type="EMBL" id="JAD69833.1"/>
    </source>
</evidence>
<accession>A0A0A9C5T9</accession>
<proteinExistence type="predicted"/>
<reference evidence="1" key="1">
    <citation type="submission" date="2014-09" db="EMBL/GenBank/DDBJ databases">
        <authorList>
            <person name="Magalhaes I.L.F."/>
            <person name="Oliveira U."/>
            <person name="Santos F.R."/>
            <person name="Vidigal T.H.D.A."/>
            <person name="Brescovit A.D."/>
            <person name="Santos A.J."/>
        </authorList>
    </citation>
    <scope>NUCLEOTIDE SEQUENCE</scope>
    <source>
        <tissue evidence="1">Shoot tissue taken approximately 20 cm above the soil surface</tissue>
    </source>
</reference>
<reference evidence="1" key="2">
    <citation type="journal article" date="2015" name="Data Brief">
        <title>Shoot transcriptome of the giant reed, Arundo donax.</title>
        <authorList>
            <person name="Barrero R.A."/>
            <person name="Guerrero F.D."/>
            <person name="Moolhuijzen P."/>
            <person name="Goolsby J.A."/>
            <person name="Tidwell J."/>
            <person name="Bellgard S.E."/>
            <person name="Bellgard M.I."/>
        </authorList>
    </citation>
    <scope>NUCLEOTIDE SEQUENCE</scope>
    <source>
        <tissue evidence="1">Shoot tissue taken approximately 20 cm above the soil surface</tissue>
    </source>
</reference>
<dbReference type="AlphaFoldDB" id="A0A0A9C5T9"/>